<dbReference type="Gene3D" id="3.40.1400.10">
    <property type="entry name" value="Sugar-phosphate isomerase, RpiB/LacA/LacB"/>
    <property type="match status" value="1"/>
</dbReference>
<feature type="active site" description="Proton acceptor" evidence="2">
    <location>
        <position position="69"/>
    </location>
</feature>
<dbReference type="InterPro" id="IPR003500">
    <property type="entry name" value="RpiB_LacA_LacB"/>
</dbReference>
<dbReference type="InterPro" id="IPR036569">
    <property type="entry name" value="RpiB_LacA_LacB_sf"/>
</dbReference>
<sequence length="147" mass="16494">MHKKIVPITSDHAAVNLKNKLVEYINSLGYDVKDLGPSDETQKVSYSLQGHNLANYMKDNNYDFGIGLCGTGLGISYALNRHQGIRAARVTSTEDARLAKQHNNANVLVLGGRQISFEEAKKIIDEYIKTEYEGGRHQQRIDDIENF</sequence>
<comment type="similarity">
    <text evidence="1">Belongs to the LacAB/RpiB family.</text>
</comment>
<evidence type="ECO:0000313" key="4">
    <source>
        <dbReference type="EMBL" id="QBF34855.1"/>
    </source>
</evidence>
<dbReference type="GO" id="GO:0004751">
    <property type="term" value="F:ribose-5-phosphate isomerase activity"/>
    <property type="evidence" value="ECO:0007669"/>
    <property type="project" value="TreeGrafter"/>
</dbReference>
<dbReference type="Pfam" id="PF02502">
    <property type="entry name" value="LacAB_rpiB"/>
    <property type="match status" value="1"/>
</dbReference>
<feature type="binding site" evidence="3">
    <location>
        <position position="136"/>
    </location>
    <ligand>
        <name>D-ribulose 5-phosphate</name>
        <dbReference type="ChEBI" id="CHEBI:58121"/>
    </ligand>
</feature>
<evidence type="ECO:0000256" key="3">
    <source>
        <dbReference type="PIRSR" id="PIRSR005384-2"/>
    </source>
</evidence>
<evidence type="ECO:0000313" key="5">
    <source>
        <dbReference type="Proteomes" id="UP000289326"/>
    </source>
</evidence>
<feature type="binding site" evidence="3">
    <location>
        <begin position="11"/>
        <end position="12"/>
    </location>
    <ligand>
        <name>D-ribulose 5-phosphate</name>
        <dbReference type="ChEBI" id="CHEBI:58121"/>
    </ligand>
</feature>
<feature type="binding site" evidence="3">
    <location>
        <position position="113"/>
    </location>
    <ligand>
        <name>D-ribulose 5-phosphate</name>
        <dbReference type="ChEBI" id="CHEBI:58121"/>
    </ligand>
</feature>
<dbReference type="PANTHER" id="PTHR30345:SF0">
    <property type="entry name" value="DNA DAMAGE-REPAIR_TOLERATION PROTEIN DRT102"/>
    <property type="match status" value="1"/>
</dbReference>
<dbReference type="EMBL" id="CP034841">
    <property type="protein sequence ID" value="QBF34855.1"/>
    <property type="molecule type" value="Genomic_DNA"/>
</dbReference>
<protein>
    <submittedName>
        <fullName evidence="4">Ribose 5-phosphate isomerase B</fullName>
    </submittedName>
</protein>
<dbReference type="NCBIfam" id="NF004051">
    <property type="entry name" value="PRK05571.1"/>
    <property type="match status" value="1"/>
</dbReference>
<evidence type="ECO:0000256" key="2">
    <source>
        <dbReference type="PIRSR" id="PIRSR005384-1"/>
    </source>
</evidence>
<evidence type="ECO:0000256" key="1">
    <source>
        <dbReference type="ARBA" id="ARBA00008754"/>
    </source>
</evidence>
<feature type="binding site" evidence="3">
    <location>
        <begin position="70"/>
        <end position="74"/>
    </location>
    <ligand>
        <name>D-ribulose 5-phosphate</name>
        <dbReference type="ChEBI" id="CHEBI:58121"/>
    </ligand>
</feature>
<dbReference type="GO" id="GO:0009052">
    <property type="term" value="P:pentose-phosphate shunt, non-oxidative branch"/>
    <property type="evidence" value="ECO:0007669"/>
    <property type="project" value="TreeGrafter"/>
</dbReference>
<feature type="binding site" evidence="3">
    <location>
        <position position="103"/>
    </location>
    <ligand>
        <name>D-ribulose 5-phosphate</name>
        <dbReference type="ChEBI" id="CHEBI:58121"/>
    </ligand>
</feature>
<dbReference type="AlphaFoldDB" id="A0A4P6MMJ1"/>
<dbReference type="PIRSF" id="PIRSF005384">
    <property type="entry name" value="RpiB_LacA_B"/>
    <property type="match status" value="1"/>
</dbReference>
<name>A0A4P6MMJ1_9BACT</name>
<organism evidence="4 5">
    <name type="scientific">Mycoplasmopsis phocirhinis</name>
    <dbReference type="NCBI Taxonomy" id="142650"/>
    <lineage>
        <taxon>Bacteria</taxon>
        <taxon>Bacillati</taxon>
        <taxon>Mycoplasmatota</taxon>
        <taxon>Mycoplasmoidales</taxon>
        <taxon>Metamycoplasmataceae</taxon>
        <taxon>Mycoplasmopsis</taxon>
    </lineage>
</organism>
<gene>
    <name evidence="4" type="ORF">EG856_02950</name>
</gene>
<dbReference type="KEGG" id="mphi:EG856_02950"/>
<dbReference type="OrthoDB" id="1778624at2"/>
<reference evidence="4 5" key="1">
    <citation type="submission" date="2019-01" db="EMBL/GenBank/DDBJ databases">
        <title>Complete sequence and annotation of the Mycoplasma phocirhinis strain 852T genome.</title>
        <authorList>
            <person name="Frasca S.Jr."/>
            <person name="Kutish G.F."/>
            <person name="Castellanos Gell J."/>
            <person name="Michaels D.L."/>
            <person name="Brown D.R."/>
        </authorList>
    </citation>
    <scope>NUCLEOTIDE SEQUENCE [LARGE SCALE GENOMIC DNA]</scope>
    <source>
        <strain evidence="4 5">852</strain>
    </source>
</reference>
<feature type="active site" description="Proton donor" evidence="2">
    <location>
        <position position="102"/>
    </location>
</feature>
<keyword evidence="4" id="KW-0413">Isomerase</keyword>
<proteinExistence type="inferred from homology"/>
<dbReference type="NCBIfam" id="TIGR00689">
    <property type="entry name" value="rpiB_lacA_lacB"/>
    <property type="match status" value="1"/>
</dbReference>
<accession>A0A4P6MMJ1</accession>
<keyword evidence="5" id="KW-1185">Reference proteome</keyword>
<dbReference type="RefSeq" id="WP_130429632.1">
    <property type="nucleotide sequence ID" value="NZ_CP034841.1"/>
</dbReference>
<dbReference type="GO" id="GO:0019316">
    <property type="term" value="P:D-allose catabolic process"/>
    <property type="evidence" value="ECO:0007669"/>
    <property type="project" value="TreeGrafter"/>
</dbReference>
<dbReference type="PANTHER" id="PTHR30345">
    <property type="entry name" value="RIBOSE-5-PHOSPHATE ISOMERASE B"/>
    <property type="match status" value="1"/>
</dbReference>
<dbReference type="Proteomes" id="UP000289326">
    <property type="component" value="Chromosome"/>
</dbReference>
<dbReference type="SUPFAM" id="SSF89623">
    <property type="entry name" value="Ribose/Galactose isomerase RpiB/AlsB"/>
    <property type="match status" value="1"/>
</dbReference>
<feature type="binding site" evidence="3">
    <location>
        <position position="140"/>
    </location>
    <ligand>
        <name>D-ribulose 5-phosphate</name>
        <dbReference type="ChEBI" id="CHEBI:58121"/>
    </ligand>
</feature>